<gene>
    <name evidence="8" type="ORF">N9R04_06130</name>
</gene>
<protein>
    <recommendedName>
        <fullName evidence="5">2-dehydropantoate 2-reductase</fullName>
        <ecNumber evidence="5">1.1.1.169</ecNumber>
    </recommendedName>
    <alternativeName>
        <fullName evidence="5">Ketopantoate reductase</fullName>
    </alternativeName>
</protein>
<dbReference type="InterPro" id="IPR036291">
    <property type="entry name" value="NAD(P)-bd_dom_sf"/>
</dbReference>
<sequence>MRYGIVGPGAVGTTIAYEILRAHKDVTLMGKVDKSVHYFPGNDQDKSEIPVSSLSHTHEKFDVVFIAVKAHQLSGLIQDIQRITHESSIVVLAQNGYRELSSLPFQHIYQAVVYISGQKEGNEVKHFRDEILHLQDTPHTQYLKEDLSNSGLKLKLESAIESKIWYKLLVNLGINSVTALGRQPARILKVKGMTTLISHLINDGIKVAQAEGLNFTDNMIDEILDIYSGYPEEMGTSMYYDVLNGDQLEVDYIQGYIYSCAQKHHLAVPYLESIYTLLSAYKSN</sequence>
<dbReference type="Gene3D" id="1.10.1040.10">
    <property type="entry name" value="N-(1-d-carboxylethyl)-l-norvaline Dehydrogenase, domain 2"/>
    <property type="match status" value="1"/>
</dbReference>
<evidence type="ECO:0000256" key="4">
    <source>
        <dbReference type="ARBA" id="ARBA00048640"/>
    </source>
</evidence>
<evidence type="ECO:0000313" key="9">
    <source>
        <dbReference type="Proteomes" id="UP001209553"/>
    </source>
</evidence>
<reference evidence="8 9" key="1">
    <citation type="journal article" date="2023" name="Int. J. Syst. Evol. Microbiol.">
        <title>Streptococcus sciuri sp. nov., Staphylococcus marylandisciuri sp. nov. and Staphylococcus americanisciuri sp. nov., isolated from faeces of eastern grey squirrel (Sciurus carolinensis).</title>
        <authorList>
            <person name="Volokhov D.V."/>
            <person name="Zagorodnyaya T.A."/>
            <person name="Furtak V.A."/>
            <person name="Nattanmai G."/>
            <person name="Randall L."/>
            <person name="Jose S."/>
            <person name="Gao Y."/>
            <person name="Eisenberg T."/>
            <person name="Delmonte P."/>
            <person name="Blom J."/>
            <person name="Mitchell K.K."/>
        </authorList>
    </citation>
    <scope>NUCLEOTIDE SEQUENCE [LARGE SCALE GENOMIC DNA]</scope>
    <source>
        <strain evidence="8 9">SQ8-PEA</strain>
    </source>
</reference>
<dbReference type="PANTHER" id="PTHR21708:SF26">
    <property type="entry name" value="2-DEHYDROPANTOATE 2-REDUCTASE"/>
    <property type="match status" value="1"/>
</dbReference>
<dbReference type="InterPro" id="IPR013332">
    <property type="entry name" value="KPR_N"/>
</dbReference>
<dbReference type="InterPro" id="IPR051402">
    <property type="entry name" value="KPR-Related"/>
</dbReference>
<comment type="caution">
    <text evidence="8">The sequence shown here is derived from an EMBL/GenBank/DDBJ whole genome shotgun (WGS) entry which is preliminary data.</text>
</comment>
<evidence type="ECO:0000313" key="8">
    <source>
        <dbReference type="EMBL" id="MCU5746294.1"/>
    </source>
</evidence>
<dbReference type="EC" id="1.1.1.169" evidence="5"/>
<dbReference type="Gene3D" id="3.40.50.720">
    <property type="entry name" value="NAD(P)-binding Rossmann-like Domain"/>
    <property type="match status" value="1"/>
</dbReference>
<dbReference type="InterPro" id="IPR003710">
    <property type="entry name" value="ApbA"/>
</dbReference>
<dbReference type="NCBIfam" id="NF009542">
    <property type="entry name" value="PRK12921.1-4"/>
    <property type="match status" value="1"/>
</dbReference>
<dbReference type="Proteomes" id="UP001209553">
    <property type="component" value="Unassembled WGS sequence"/>
</dbReference>
<comment type="similarity">
    <text evidence="1 5">Belongs to the ketopantoate reductase family.</text>
</comment>
<evidence type="ECO:0000256" key="1">
    <source>
        <dbReference type="ARBA" id="ARBA00007870"/>
    </source>
</evidence>
<evidence type="ECO:0000256" key="5">
    <source>
        <dbReference type="RuleBase" id="RU362068"/>
    </source>
</evidence>
<keyword evidence="5" id="KW-0566">Pantothenate biosynthesis</keyword>
<feature type="domain" description="Ketopantoate reductase C-terminal" evidence="7">
    <location>
        <begin position="160"/>
        <end position="281"/>
    </location>
</feature>
<evidence type="ECO:0000259" key="7">
    <source>
        <dbReference type="Pfam" id="PF08546"/>
    </source>
</evidence>
<dbReference type="SUPFAM" id="SSF51735">
    <property type="entry name" value="NAD(P)-binding Rossmann-fold domains"/>
    <property type="match status" value="1"/>
</dbReference>
<feature type="domain" description="Ketopantoate reductase N-terminal" evidence="6">
    <location>
        <begin position="4"/>
        <end position="136"/>
    </location>
</feature>
<dbReference type="InterPro" id="IPR008927">
    <property type="entry name" value="6-PGluconate_DH-like_C_sf"/>
</dbReference>
<name>A0ABT2QQN7_9STAP</name>
<dbReference type="SUPFAM" id="SSF48179">
    <property type="entry name" value="6-phosphogluconate dehydrogenase C-terminal domain-like"/>
    <property type="match status" value="1"/>
</dbReference>
<dbReference type="PANTHER" id="PTHR21708">
    <property type="entry name" value="PROBABLE 2-DEHYDROPANTOATE 2-REDUCTASE"/>
    <property type="match status" value="1"/>
</dbReference>
<evidence type="ECO:0000256" key="2">
    <source>
        <dbReference type="ARBA" id="ARBA00022857"/>
    </source>
</evidence>
<dbReference type="NCBIfam" id="TIGR00745">
    <property type="entry name" value="apbA_panE"/>
    <property type="match status" value="1"/>
</dbReference>
<dbReference type="EMBL" id="JAOPKZ010000009">
    <property type="protein sequence ID" value="MCU5746294.1"/>
    <property type="molecule type" value="Genomic_DNA"/>
</dbReference>
<comment type="function">
    <text evidence="5">Catalyzes the NADPH-dependent reduction of ketopantoate into pantoic acid.</text>
</comment>
<dbReference type="InterPro" id="IPR013752">
    <property type="entry name" value="KPA_reductase"/>
</dbReference>
<dbReference type="RefSeq" id="WP_262855886.1">
    <property type="nucleotide sequence ID" value="NZ_JAOPKZ010000009.1"/>
</dbReference>
<keyword evidence="2 5" id="KW-0521">NADP</keyword>
<comment type="pathway">
    <text evidence="5">Cofactor biosynthesis; (R)-pantothenate biosynthesis; (R)-pantoate from 3-methyl-2-oxobutanoate: step 2/2.</text>
</comment>
<evidence type="ECO:0000259" key="6">
    <source>
        <dbReference type="Pfam" id="PF02558"/>
    </source>
</evidence>
<keyword evidence="9" id="KW-1185">Reference proteome</keyword>
<dbReference type="InterPro" id="IPR013328">
    <property type="entry name" value="6PGD_dom2"/>
</dbReference>
<comment type="catalytic activity">
    <reaction evidence="4">
        <text>6-phospho-D-gluconate + NADP(+) = D-ribulose 5-phosphate + CO2 + NADPH</text>
        <dbReference type="Rhea" id="RHEA:10116"/>
        <dbReference type="ChEBI" id="CHEBI:16526"/>
        <dbReference type="ChEBI" id="CHEBI:57783"/>
        <dbReference type="ChEBI" id="CHEBI:58121"/>
        <dbReference type="ChEBI" id="CHEBI:58349"/>
        <dbReference type="ChEBI" id="CHEBI:58759"/>
        <dbReference type="EC" id="1.1.1.44"/>
    </reaction>
</comment>
<keyword evidence="3 5" id="KW-0560">Oxidoreductase</keyword>
<accession>A0ABT2QQN7</accession>
<evidence type="ECO:0000256" key="3">
    <source>
        <dbReference type="ARBA" id="ARBA00023002"/>
    </source>
</evidence>
<dbReference type="Pfam" id="PF02558">
    <property type="entry name" value="ApbA"/>
    <property type="match status" value="1"/>
</dbReference>
<comment type="catalytic activity">
    <reaction evidence="5">
        <text>(R)-pantoate + NADP(+) = 2-dehydropantoate + NADPH + H(+)</text>
        <dbReference type="Rhea" id="RHEA:16233"/>
        <dbReference type="ChEBI" id="CHEBI:11561"/>
        <dbReference type="ChEBI" id="CHEBI:15378"/>
        <dbReference type="ChEBI" id="CHEBI:15980"/>
        <dbReference type="ChEBI" id="CHEBI:57783"/>
        <dbReference type="ChEBI" id="CHEBI:58349"/>
        <dbReference type="EC" id="1.1.1.169"/>
    </reaction>
</comment>
<dbReference type="Pfam" id="PF08546">
    <property type="entry name" value="ApbA_C"/>
    <property type="match status" value="1"/>
</dbReference>
<organism evidence="8 9">
    <name type="scientific">Staphylococcus marylandisciuri</name>
    <dbReference type="NCBI Taxonomy" id="2981529"/>
    <lineage>
        <taxon>Bacteria</taxon>
        <taxon>Bacillati</taxon>
        <taxon>Bacillota</taxon>
        <taxon>Bacilli</taxon>
        <taxon>Bacillales</taxon>
        <taxon>Staphylococcaceae</taxon>
        <taxon>Staphylococcus</taxon>
    </lineage>
</organism>
<proteinExistence type="inferred from homology"/>